<dbReference type="Pfam" id="PF08311">
    <property type="entry name" value="Mad3_BUB1_I"/>
    <property type="match status" value="1"/>
</dbReference>
<dbReference type="PANTHER" id="PTHR14030">
    <property type="entry name" value="MITOTIC CHECKPOINT SERINE/THREONINE-PROTEIN KINASE BUB1"/>
    <property type="match status" value="1"/>
</dbReference>
<sequence length="385" mass="44806">MVVLFIVYGTQSFWLFVESLIESELNLRQRQQCEKQVALSEIDYSRKVLLEKLKDYKGKELQVLGEASTFAGERVDYENDLLLPPYPVHPPPLSLGLDNKTMATYRLSRKYLMKTGSVAKIMLPIIGVISILSASGYGPEIRKRGASLKLLPGKDHLLPWIRGIKKMKESLPPQILNEKLPRFLQKCAQSFESDKRYRNDSRYIRVWLQLMDFVDDPRALLRTMEGNSIGTKRSLFYQAYALHYEKMKRFEDAEKMYRLGVQKTHDELQKSYLQFLSRMERHKKKKTQRHELKVSEKHQKVERSQKDPRLANSDDTPVLNFVDKAIVGKPEAENACHHGLVDPTINMKEAMNAINNMFKEPIETAPLHRKSSQQRSQDKENQTFY</sequence>
<feature type="compositionally biased region" description="Basic and acidic residues" evidence="1">
    <location>
        <begin position="289"/>
        <end position="309"/>
    </location>
</feature>
<gene>
    <name evidence="3" type="ORF">Bca52824_031629</name>
</gene>
<dbReference type="GO" id="GO:0007094">
    <property type="term" value="P:mitotic spindle assembly checkpoint signaling"/>
    <property type="evidence" value="ECO:0007669"/>
    <property type="project" value="InterPro"/>
</dbReference>
<dbReference type="InterPro" id="IPR013212">
    <property type="entry name" value="Mad3/Bub1_I"/>
</dbReference>
<reference evidence="3 4" key="1">
    <citation type="submission" date="2020-02" db="EMBL/GenBank/DDBJ databases">
        <authorList>
            <person name="Ma Q."/>
            <person name="Huang Y."/>
            <person name="Song X."/>
            <person name="Pei D."/>
        </authorList>
    </citation>
    <scope>NUCLEOTIDE SEQUENCE [LARGE SCALE GENOMIC DNA]</scope>
    <source>
        <strain evidence="3">Sxm20200214</strain>
        <tissue evidence="3">Leaf</tissue>
    </source>
</reference>
<dbReference type="OrthoDB" id="248495at2759"/>
<dbReference type="GO" id="GO:0004672">
    <property type="term" value="F:protein kinase activity"/>
    <property type="evidence" value="ECO:0007669"/>
    <property type="project" value="TreeGrafter"/>
</dbReference>
<evidence type="ECO:0000256" key="1">
    <source>
        <dbReference type="SAM" id="MobiDB-lite"/>
    </source>
</evidence>
<evidence type="ECO:0000313" key="4">
    <source>
        <dbReference type="Proteomes" id="UP000886595"/>
    </source>
</evidence>
<dbReference type="GO" id="GO:0051754">
    <property type="term" value="P:meiotic sister chromatid cohesion, centromeric"/>
    <property type="evidence" value="ECO:0007669"/>
    <property type="project" value="TreeGrafter"/>
</dbReference>
<dbReference type="Gene3D" id="1.25.40.430">
    <property type="match status" value="1"/>
</dbReference>
<dbReference type="PROSITE" id="PS51489">
    <property type="entry name" value="BUB1_N"/>
    <property type="match status" value="1"/>
</dbReference>
<comment type="caution">
    <text evidence="3">The sequence shown here is derived from an EMBL/GenBank/DDBJ whole genome shotgun (WGS) entry which is preliminary data.</text>
</comment>
<name>A0A8X7S8E9_BRACI</name>
<dbReference type="EMBL" id="JAAMPC010000007">
    <property type="protein sequence ID" value="KAG2302978.1"/>
    <property type="molecule type" value="Genomic_DNA"/>
</dbReference>
<feature type="region of interest" description="Disordered" evidence="1">
    <location>
        <begin position="282"/>
        <end position="316"/>
    </location>
</feature>
<dbReference type="AlphaFoldDB" id="A0A8X7S8E9"/>
<dbReference type="Proteomes" id="UP000886595">
    <property type="component" value="Unassembled WGS sequence"/>
</dbReference>
<dbReference type="InterPro" id="IPR015661">
    <property type="entry name" value="Bub1/Mad3"/>
</dbReference>
<dbReference type="PANTHER" id="PTHR14030:SF2">
    <property type="entry name" value="OS11G0128700 PROTEIN"/>
    <property type="match status" value="1"/>
</dbReference>
<evidence type="ECO:0000259" key="2">
    <source>
        <dbReference type="PROSITE" id="PS51489"/>
    </source>
</evidence>
<feature type="domain" description="BUB1 N-terminal" evidence="2">
    <location>
        <begin position="144"/>
        <end position="305"/>
    </location>
</feature>
<evidence type="ECO:0000313" key="3">
    <source>
        <dbReference type="EMBL" id="KAG2302978.1"/>
    </source>
</evidence>
<protein>
    <recommendedName>
        <fullName evidence="2">BUB1 N-terminal domain-containing protein</fullName>
    </recommendedName>
</protein>
<dbReference type="SMART" id="SM00777">
    <property type="entry name" value="Mad3_BUB1_I"/>
    <property type="match status" value="1"/>
</dbReference>
<proteinExistence type="predicted"/>
<accession>A0A8X7S8E9</accession>
<organism evidence="3 4">
    <name type="scientific">Brassica carinata</name>
    <name type="common">Ethiopian mustard</name>
    <name type="synonym">Abyssinian cabbage</name>
    <dbReference type="NCBI Taxonomy" id="52824"/>
    <lineage>
        <taxon>Eukaryota</taxon>
        <taxon>Viridiplantae</taxon>
        <taxon>Streptophyta</taxon>
        <taxon>Embryophyta</taxon>
        <taxon>Tracheophyta</taxon>
        <taxon>Spermatophyta</taxon>
        <taxon>Magnoliopsida</taxon>
        <taxon>eudicotyledons</taxon>
        <taxon>Gunneridae</taxon>
        <taxon>Pentapetalae</taxon>
        <taxon>rosids</taxon>
        <taxon>malvids</taxon>
        <taxon>Brassicales</taxon>
        <taxon>Brassicaceae</taxon>
        <taxon>Brassiceae</taxon>
        <taxon>Brassica</taxon>
    </lineage>
</organism>
<keyword evidence="4" id="KW-1185">Reference proteome</keyword>